<gene>
    <name evidence="1" type="ORF">APUU_51582A</name>
</gene>
<dbReference type="Proteomes" id="UP000654913">
    <property type="component" value="Chromosome 5"/>
</dbReference>
<reference evidence="1" key="1">
    <citation type="submission" date="2021-01" db="EMBL/GenBank/DDBJ databases">
        <authorList>
            <consortium name="Aspergillus puulaauensis MK2 genome sequencing consortium"/>
            <person name="Kazuki M."/>
            <person name="Futagami T."/>
        </authorList>
    </citation>
    <scope>NUCLEOTIDE SEQUENCE</scope>
    <source>
        <strain evidence="1">MK2</strain>
    </source>
</reference>
<reference evidence="1" key="2">
    <citation type="submission" date="2021-02" db="EMBL/GenBank/DDBJ databases">
        <title>Aspergillus puulaauensis MK2 genome sequence.</title>
        <authorList>
            <person name="Futagami T."/>
            <person name="Mori K."/>
            <person name="Kadooka C."/>
            <person name="Tanaka T."/>
        </authorList>
    </citation>
    <scope>NUCLEOTIDE SEQUENCE</scope>
    <source>
        <strain evidence="1">MK2</strain>
    </source>
</reference>
<evidence type="ECO:0000313" key="1">
    <source>
        <dbReference type="EMBL" id="BCS26871.1"/>
    </source>
</evidence>
<dbReference type="AlphaFoldDB" id="A0A7R7XSP7"/>
<proteinExistence type="predicted"/>
<dbReference type="GeneID" id="64976876"/>
<dbReference type="OrthoDB" id="5591619at2759"/>
<dbReference type="KEGG" id="apuu:APUU_51582A"/>
<protein>
    <submittedName>
        <fullName evidence="1">Uncharacterized protein</fullName>
    </submittedName>
</protein>
<sequence>MGLIGAGSIGGKAESARQAINKSEKTLAACAAAEPDGKLQKAQVERVLQQVEENISLLLDVLQRMSAVHYARFCELGMGLPTIVKVALGWIESSTKLWIGTLERVNKTSELVPRIQSIRDQLLTAEAAALDVYKGIEV</sequence>
<dbReference type="RefSeq" id="XP_041559065.1">
    <property type="nucleotide sequence ID" value="XM_041706705.1"/>
</dbReference>
<accession>A0A7R7XSP7</accession>
<evidence type="ECO:0000313" key="2">
    <source>
        <dbReference type="Proteomes" id="UP000654913"/>
    </source>
</evidence>
<keyword evidence="2" id="KW-1185">Reference proteome</keyword>
<organism evidence="1 2">
    <name type="scientific">Aspergillus puulaauensis</name>
    <dbReference type="NCBI Taxonomy" id="1220207"/>
    <lineage>
        <taxon>Eukaryota</taxon>
        <taxon>Fungi</taxon>
        <taxon>Dikarya</taxon>
        <taxon>Ascomycota</taxon>
        <taxon>Pezizomycotina</taxon>
        <taxon>Eurotiomycetes</taxon>
        <taxon>Eurotiomycetidae</taxon>
        <taxon>Eurotiales</taxon>
        <taxon>Aspergillaceae</taxon>
        <taxon>Aspergillus</taxon>
    </lineage>
</organism>
<dbReference type="EMBL" id="AP024447">
    <property type="protein sequence ID" value="BCS26871.1"/>
    <property type="molecule type" value="Genomic_DNA"/>
</dbReference>
<name>A0A7R7XSP7_9EURO</name>